<dbReference type="EMBL" id="LT629971">
    <property type="protein sequence ID" value="SEH89904.1"/>
    <property type="molecule type" value="Genomic_DNA"/>
</dbReference>
<protein>
    <recommendedName>
        <fullName evidence="4">DUF4345 domain-containing protein</fullName>
    </recommendedName>
</protein>
<dbReference type="Proteomes" id="UP000182915">
    <property type="component" value="Chromosome I"/>
</dbReference>
<keyword evidence="1" id="KW-1133">Transmembrane helix</keyword>
<feature type="transmembrane region" description="Helical" evidence="1">
    <location>
        <begin position="71"/>
        <end position="91"/>
    </location>
</feature>
<sequence>MADIVVAIVAVFFAGMGIYALAAPAALVRPFGTTLGGATARAEVRAVYGGFGLAIAGVLGYAVVADDVRTGVLLTVGAALAGMALGRLISAVVDDRTPFYPNWFYAVVEAVAAALLGAVAFAG</sequence>
<keyword evidence="1" id="KW-0472">Membrane</keyword>
<name>A0A1H6LMT6_MYCRU</name>
<gene>
    <name evidence="2" type="ORF">SAMN04489835_5425</name>
</gene>
<dbReference type="AlphaFoldDB" id="A0A1H6LMT6"/>
<dbReference type="OrthoDB" id="8481950at2"/>
<evidence type="ECO:0000313" key="2">
    <source>
        <dbReference type="EMBL" id="SEH89904.1"/>
    </source>
</evidence>
<keyword evidence="3" id="KW-1185">Reference proteome</keyword>
<evidence type="ECO:0000256" key="1">
    <source>
        <dbReference type="SAM" id="Phobius"/>
    </source>
</evidence>
<proteinExistence type="predicted"/>
<accession>A0A1H6LMT6</accession>
<evidence type="ECO:0000313" key="3">
    <source>
        <dbReference type="Proteomes" id="UP000182915"/>
    </source>
</evidence>
<evidence type="ECO:0008006" key="4">
    <source>
        <dbReference type="Google" id="ProtNLM"/>
    </source>
</evidence>
<reference evidence="3" key="1">
    <citation type="submission" date="2016-10" db="EMBL/GenBank/DDBJ databases">
        <authorList>
            <person name="Varghese N."/>
            <person name="Submissions S."/>
        </authorList>
    </citation>
    <scope>NUCLEOTIDE SEQUENCE [LARGE SCALE GENOMIC DNA]</scope>
    <source>
        <strain evidence="3">DSM 45405</strain>
    </source>
</reference>
<feature type="transmembrane region" description="Helical" evidence="1">
    <location>
        <begin position="103"/>
        <end position="122"/>
    </location>
</feature>
<dbReference type="Pfam" id="PF14248">
    <property type="entry name" value="DUF4345"/>
    <property type="match status" value="1"/>
</dbReference>
<organism evidence="2 3">
    <name type="scientific">Mycolicibacterium rutilum</name>
    <name type="common">Mycobacterium rutilum</name>
    <dbReference type="NCBI Taxonomy" id="370526"/>
    <lineage>
        <taxon>Bacteria</taxon>
        <taxon>Bacillati</taxon>
        <taxon>Actinomycetota</taxon>
        <taxon>Actinomycetes</taxon>
        <taxon>Mycobacteriales</taxon>
        <taxon>Mycobacteriaceae</taxon>
        <taxon>Mycolicibacterium</taxon>
    </lineage>
</organism>
<dbReference type="InterPro" id="IPR025597">
    <property type="entry name" value="DUF4345"/>
</dbReference>
<keyword evidence="1" id="KW-0812">Transmembrane</keyword>
<feature type="transmembrane region" description="Helical" evidence="1">
    <location>
        <begin position="46"/>
        <end position="64"/>
    </location>
</feature>